<evidence type="ECO:0000259" key="6">
    <source>
        <dbReference type="Pfam" id="PF07980"/>
    </source>
</evidence>
<evidence type="ECO:0000313" key="8">
    <source>
        <dbReference type="EMBL" id="MTH30128.1"/>
    </source>
</evidence>
<dbReference type="PROSITE" id="PS51257">
    <property type="entry name" value="PROKAR_LIPOPROTEIN"/>
    <property type="match status" value="1"/>
</dbReference>
<evidence type="ECO:0000256" key="3">
    <source>
        <dbReference type="ARBA" id="ARBA00022729"/>
    </source>
</evidence>
<keyword evidence="3" id="KW-0732">Signal</keyword>
<accession>A0A7K1GMU6</accession>
<dbReference type="EMBL" id="WMJY01000019">
    <property type="protein sequence ID" value="MTH30128.1"/>
    <property type="molecule type" value="Genomic_DNA"/>
</dbReference>
<comment type="caution">
    <text evidence="8">The sequence shown here is derived from an EMBL/GenBank/DDBJ whole genome shotgun (WGS) entry which is preliminary data.</text>
</comment>
<evidence type="ECO:0000313" key="9">
    <source>
        <dbReference type="Proteomes" id="UP000488936"/>
    </source>
</evidence>
<feature type="domain" description="RagB/SusD" evidence="6">
    <location>
        <begin position="348"/>
        <end position="426"/>
    </location>
</feature>
<dbReference type="InterPro" id="IPR033985">
    <property type="entry name" value="SusD-like_N"/>
</dbReference>
<protein>
    <submittedName>
        <fullName evidence="8">RagB/SusD family nutrient uptake outer membrane protein</fullName>
    </submittedName>
</protein>
<name>A0A7K1GMU6_9FLAO</name>
<dbReference type="InterPro" id="IPR012944">
    <property type="entry name" value="SusD_RagB_dom"/>
</dbReference>
<sequence length="463" mass="52479">MIKYIIKGIAVALLVGTTVSCSSDFLDDPKPKDSISPDVVFGSKEGANAFLSGILRLQRISLINDEASGLHSILFARSVKGADLIQKQIWFSNDYDYQVNISTQTRAKFSWRLPYKIIDQVNNFIVGVESSTSFSAEDKDELIGQALALRGYYYFQLAIEFGEAYLSSQSSAYPPIYTSPSTTPNPFSTKEEFFDRIVTDLEEANTRLGSNRINKSYINKSVAQAFLAQVYQYMGKWKLAQENALAAYGGNIGKVLNAEEYTNGFDSMNATEWLWALPQTPDQTVYYRSHPHAMMDHVAIAYHGTFINDNFVKLFSATDVRNLFSNFYEKPEGDWQAYVTSKFKFTFEADLPVIRYPELILIEAEAAYHLGDEKRAIELLDYLRQNRDIAAKVTTTSGESLLEAILLERRKELYGECGVEWFDAKRLLRGITRTGNHRTLISLPAEDKRFQLPIPQEELDARN</sequence>
<evidence type="ECO:0000259" key="7">
    <source>
        <dbReference type="Pfam" id="PF14322"/>
    </source>
</evidence>
<dbReference type="Pfam" id="PF14322">
    <property type="entry name" value="SusD-like_3"/>
    <property type="match status" value="1"/>
</dbReference>
<comment type="subcellular location">
    <subcellularLocation>
        <location evidence="1">Cell outer membrane</location>
    </subcellularLocation>
</comment>
<keyword evidence="9" id="KW-1185">Reference proteome</keyword>
<reference evidence="8 9" key="1">
    <citation type="journal article" date="2006" name="Int. J. Syst. Evol. Microbiol.">
        <title>Myroides pelagicus sp. nov., isolated from seawater in Thailand.</title>
        <authorList>
            <person name="Yoon J."/>
            <person name="Maneerat S."/>
            <person name="Kawai F."/>
            <person name="Yokota A."/>
        </authorList>
    </citation>
    <scope>NUCLEOTIDE SEQUENCE [LARGE SCALE GENOMIC DNA]</scope>
    <source>
        <strain evidence="8 9">SM1T</strain>
    </source>
</reference>
<evidence type="ECO:0000256" key="2">
    <source>
        <dbReference type="ARBA" id="ARBA00006275"/>
    </source>
</evidence>
<proteinExistence type="inferred from homology"/>
<gene>
    <name evidence="8" type="ORF">GJV77_09420</name>
</gene>
<feature type="domain" description="SusD-like N-terminal" evidence="7">
    <location>
        <begin position="86"/>
        <end position="231"/>
    </location>
</feature>
<evidence type="ECO:0000256" key="1">
    <source>
        <dbReference type="ARBA" id="ARBA00004442"/>
    </source>
</evidence>
<dbReference type="Gene3D" id="1.25.40.390">
    <property type="match status" value="1"/>
</dbReference>
<organism evidence="8 9">
    <name type="scientific">Myroides pelagicus</name>
    <dbReference type="NCBI Taxonomy" id="270914"/>
    <lineage>
        <taxon>Bacteria</taxon>
        <taxon>Pseudomonadati</taxon>
        <taxon>Bacteroidota</taxon>
        <taxon>Flavobacteriia</taxon>
        <taxon>Flavobacteriales</taxon>
        <taxon>Flavobacteriaceae</taxon>
        <taxon>Myroides</taxon>
    </lineage>
</organism>
<dbReference type="CDD" id="cd08977">
    <property type="entry name" value="SusD"/>
    <property type="match status" value="1"/>
</dbReference>
<dbReference type="AlphaFoldDB" id="A0A7K1GMU6"/>
<evidence type="ECO:0000256" key="4">
    <source>
        <dbReference type="ARBA" id="ARBA00023136"/>
    </source>
</evidence>
<keyword evidence="5" id="KW-0998">Cell outer membrane</keyword>
<dbReference type="SUPFAM" id="SSF48452">
    <property type="entry name" value="TPR-like"/>
    <property type="match status" value="1"/>
</dbReference>
<comment type="similarity">
    <text evidence="2">Belongs to the SusD family.</text>
</comment>
<dbReference type="Pfam" id="PF07980">
    <property type="entry name" value="SusD_RagB"/>
    <property type="match status" value="1"/>
</dbReference>
<dbReference type="RefSeq" id="WP_162521601.1">
    <property type="nucleotide sequence ID" value="NZ_JBHTIG010000004.1"/>
</dbReference>
<dbReference type="GO" id="GO:0009279">
    <property type="term" value="C:cell outer membrane"/>
    <property type="evidence" value="ECO:0007669"/>
    <property type="project" value="UniProtKB-SubCell"/>
</dbReference>
<dbReference type="Proteomes" id="UP000488936">
    <property type="component" value="Unassembled WGS sequence"/>
</dbReference>
<evidence type="ECO:0000256" key="5">
    <source>
        <dbReference type="ARBA" id="ARBA00023237"/>
    </source>
</evidence>
<dbReference type="InterPro" id="IPR011990">
    <property type="entry name" value="TPR-like_helical_dom_sf"/>
</dbReference>
<keyword evidence="4" id="KW-0472">Membrane</keyword>